<gene>
    <name evidence="1" type="ORF">GA_TR6540_c0_g1_i1_g.22019</name>
</gene>
<evidence type="ECO:0008006" key="2">
    <source>
        <dbReference type="Google" id="ProtNLM"/>
    </source>
</evidence>
<accession>A0A1J3CHT4</accession>
<sequence>MSSTGNSSPPNVTETISTTPHTLLTVNMSHVSKLTATNYLMWKIQIHALLDGYDLAGHIDGSTLIPAATTNNGDEILVNPEHTFWKRQDKLIFSSLIGAISPSLQPLVSRVVTSAEVWNTLALTSKVSSQDLIN</sequence>
<proteinExistence type="predicted"/>
<protein>
    <recommendedName>
        <fullName evidence="2">Retrovirus-related Pol polyprotein from transposon TNT 1-94</fullName>
    </recommendedName>
</protein>
<dbReference type="PANTHER" id="PTHR47481">
    <property type="match status" value="1"/>
</dbReference>
<dbReference type="PANTHER" id="PTHR47481:SF22">
    <property type="entry name" value="RETROTRANSPOSON GAG DOMAIN-CONTAINING PROTEIN"/>
    <property type="match status" value="1"/>
</dbReference>
<dbReference type="EMBL" id="GEVI01026194">
    <property type="protein sequence ID" value="JAU06126.1"/>
    <property type="molecule type" value="Transcribed_RNA"/>
</dbReference>
<name>A0A1J3CHT4_NOCCA</name>
<reference evidence="1" key="1">
    <citation type="submission" date="2016-07" db="EMBL/GenBank/DDBJ databases">
        <title>De novo transcriptome assembly of four accessions of the metal hyperaccumulator plant Noccaea caerulescens.</title>
        <authorList>
            <person name="Blande D."/>
            <person name="Halimaa P."/>
            <person name="Tervahauta A.I."/>
            <person name="Aarts M.G."/>
            <person name="Karenlampi S.O."/>
        </authorList>
    </citation>
    <scope>NUCLEOTIDE SEQUENCE</scope>
</reference>
<dbReference type="AlphaFoldDB" id="A0A1J3CHT4"/>
<organism evidence="1">
    <name type="scientific">Noccaea caerulescens</name>
    <name type="common">Alpine penny-cress</name>
    <name type="synonym">Thlaspi caerulescens</name>
    <dbReference type="NCBI Taxonomy" id="107243"/>
    <lineage>
        <taxon>Eukaryota</taxon>
        <taxon>Viridiplantae</taxon>
        <taxon>Streptophyta</taxon>
        <taxon>Embryophyta</taxon>
        <taxon>Tracheophyta</taxon>
        <taxon>Spermatophyta</taxon>
        <taxon>Magnoliopsida</taxon>
        <taxon>eudicotyledons</taxon>
        <taxon>Gunneridae</taxon>
        <taxon>Pentapetalae</taxon>
        <taxon>rosids</taxon>
        <taxon>malvids</taxon>
        <taxon>Brassicales</taxon>
        <taxon>Brassicaceae</taxon>
        <taxon>Coluteocarpeae</taxon>
        <taxon>Noccaea</taxon>
    </lineage>
</organism>
<evidence type="ECO:0000313" key="1">
    <source>
        <dbReference type="EMBL" id="JAU06126.1"/>
    </source>
</evidence>